<feature type="site" description="Important for bifunctional activity" evidence="3">
    <location>
        <begin position="110"/>
        <end position="111"/>
    </location>
</feature>
<dbReference type="OrthoDB" id="9780202at2"/>
<dbReference type="PANTHER" id="PTHR42680">
    <property type="entry name" value="DCTP DEAMINASE"/>
    <property type="match status" value="1"/>
</dbReference>
<dbReference type="Proteomes" id="UP000267017">
    <property type="component" value="Unassembled WGS sequence"/>
</dbReference>
<evidence type="ECO:0000256" key="3">
    <source>
        <dbReference type="HAMAP-Rule" id="MF_00146"/>
    </source>
</evidence>
<comment type="catalytic activity">
    <reaction evidence="3">
        <text>dCTP + 2 H2O = dUMP + NH4(+) + diphosphate</text>
        <dbReference type="Rhea" id="RHEA:19205"/>
        <dbReference type="ChEBI" id="CHEBI:15377"/>
        <dbReference type="ChEBI" id="CHEBI:28938"/>
        <dbReference type="ChEBI" id="CHEBI:33019"/>
        <dbReference type="ChEBI" id="CHEBI:61481"/>
        <dbReference type="ChEBI" id="CHEBI:246422"/>
        <dbReference type="EC" id="3.5.4.30"/>
    </reaction>
</comment>
<dbReference type="InterPro" id="IPR033704">
    <property type="entry name" value="dUTPase_trimeric"/>
</dbReference>
<dbReference type="InterPro" id="IPR011962">
    <property type="entry name" value="dCTP_deaminase"/>
</dbReference>
<dbReference type="RefSeq" id="WP_128634956.1">
    <property type="nucleotide sequence ID" value="NZ_RRCN01000001.1"/>
</dbReference>
<sequence length="180" mass="20579">MILSDQSIRERLRQGNLIIEPLTEEQIQPASVDLRLGTHYLKTDEYLNSFMTLTQEIAYEAFESEEVVIPPQSFLLATTLEKIRLPHDVTAFVEGRSSIGRMGLFIQNAGWVDPGFEGQITLELFNANRLPIKLSAKRRICQLVFARMDREAVNAYRGKYQGQQSAVGSRIYLDTENKQR</sequence>
<dbReference type="GO" id="GO:0033973">
    <property type="term" value="F:dCTP deaminase (dUMP-forming) activity"/>
    <property type="evidence" value="ECO:0007669"/>
    <property type="project" value="UniProtKB-UniRule"/>
</dbReference>
<comment type="subunit">
    <text evidence="3">Homotrimer.</text>
</comment>
<keyword evidence="1 3" id="KW-0378">Hydrolase</keyword>
<keyword evidence="5" id="KW-1185">Reference proteome</keyword>
<dbReference type="PANTHER" id="PTHR42680:SF3">
    <property type="entry name" value="DCTP DEAMINASE"/>
    <property type="match status" value="1"/>
</dbReference>
<gene>
    <name evidence="3 4" type="primary">dcd</name>
    <name evidence="4" type="ORF">EHV15_32835</name>
</gene>
<dbReference type="SUPFAM" id="SSF51283">
    <property type="entry name" value="dUTPase-like"/>
    <property type="match status" value="1"/>
</dbReference>
<dbReference type="GO" id="GO:0015949">
    <property type="term" value="P:nucleobase-containing small molecule interconversion"/>
    <property type="evidence" value="ECO:0007669"/>
    <property type="project" value="TreeGrafter"/>
</dbReference>
<protein>
    <recommendedName>
        <fullName evidence="3">dCTP deaminase, dUMP-forming</fullName>
        <ecNumber evidence="3">3.5.4.30</ecNumber>
    </recommendedName>
    <alternativeName>
        <fullName evidence="3">Bifunctional dCTP deaminase:dUTPase</fullName>
    </alternativeName>
    <alternativeName>
        <fullName evidence="3">DCD-DUT</fullName>
    </alternativeName>
</protein>
<dbReference type="AlphaFoldDB" id="A0A3P3UBW6"/>
<keyword evidence="3" id="KW-0547">Nucleotide-binding</keyword>
<accession>A0A3P3UBW6</accession>
<comment type="function">
    <text evidence="3">Bifunctional enzyme that catalyzes both the deamination of dCTP to dUTP and the hydrolysis of dUTP to dUMP without releasing the toxic dUTP intermediate.</text>
</comment>
<evidence type="ECO:0000313" key="4">
    <source>
        <dbReference type="EMBL" id="RRJ67176.1"/>
    </source>
</evidence>
<dbReference type="GO" id="GO:0006229">
    <property type="term" value="P:dUTP biosynthetic process"/>
    <property type="evidence" value="ECO:0007669"/>
    <property type="project" value="InterPro"/>
</dbReference>
<dbReference type="EC" id="3.5.4.30" evidence="3"/>
<organism evidence="4 5">
    <name type="scientific">Paenibacillus oralis</name>
    <dbReference type="NCBI Taxonomy" id="2490856"/>
    <lineage>
        <taxon>Bacteria</taxon>
        <taxon>Bacillati</taxon>
        <taxon>Bacillota</taxon>
        <taxon>Bacilli</taxon>
        <taxon>Bacillales</taxon>
        <taxon>Paenibacillaceae</taxon>
        <taxon>Paenibacillus</taxon>
    </lineage>
</organism>
<feature type="active site" description="Proton donor/acceptor" evidence="3">
    <location>
        <position position="123"/>
    </location>
</feature>
<dbReference type="InterPro" id="IPR036157">
    <property type="entry name" value="dUTPase-like_sf"/>
</dbReference>
<dbReference type="CDD" id="cd07557">
    <property type="entry name" value="trimeric_dUTPase"/>
    <property type="match status" value="1"/>
</dbReference>
<dbReference type="Gene3D" id="2.70.40.10">
    <property type="match status" value="1"/>
</dbReference>
<proteinExistence type="inferred from homology"/>
<dbReference type="NCBIfam" id="TIGR02274">
    <property type="entry name" value="dCTP_deam"/>
    <property type="match status" value="1"/>
</dbReference>
<feature type="binding site" evidence="3">
    <location>
        <position position="156"/>
    </location>
    <ligand>
        <name>dCTP</name>
        <dbReference type="ChEBI" id="CHEBI:61481"/>
    </ligand>
</feature>
<evidence type="ECO:0000313" key="5">
    <source>
        <dbReference type="Proteomes" id="UP000267017"/>
    </source>
</evidence>
<feature type="binding site" evidence="3">
    <location>
        <position position="113"/>
    </location>
    <ligand>
        <name>dCTP</name>
        <dbReference type="ChEBI" id="CHEBI:61481"/>
    </ligand>
</feature>
<evidence type="ECO:0000256" key="2">
    <source>
        <dbReference type="ARBA" id="ARBA00023080"/>
    </source>
</evidence>
<dbReference type="EMBL" id="RRCN01000001">
    <property type="protein sequence ID" value="RRJ67176.1"/>
    <property type="molecule type" value="Genomic_DNA"/>
</dbReference>
<evidence type="ECO:0000256" key="1">
    <source>
        <dbReference type="ARBA" id="ARBA00022801"/>
    </source>
</evidence>
<feature type="binding site" evidence="3">
    <location>
        <begin position="96"/>
        <end position="101"/>
    </location>
    <ligand>
        <name>dCTP</name>
        <dbReference type="ChEBI" id="CHEBI:61481"/>
    </ligand>
</feature>
<comment type="caution">
    <text evidence="4">The sequence shown here is derived from an EMBL/GenBank/DDBJ whole genome shotgun (WGS) entry which is preliminary data.</text>
</comment>
<dbReference type="UniPathway" id="UPA00610">
    <property type="reaction ID" value="UER00667"/>
</dbReference>
<reference evidence="4 5" key="1">
    <citation type="submission" date="2018-11" db="EMBL/GenBank/DDBJ databases">
        <title>Genome sequencing of Paenibacillus sp. KCOM 3021 (= ChDC PVNT-B20).</title>
        <authorList>
            <person name="Kook J.-K."/>
            <person name="Park S.-N."/>
            <person name="Lim Y.K."/>
        </authorList>
    </citation>
    <scope>NUCLEOTIDE SEQUENCE [LARGE SCALE GENOMIC DNA]</scope>
    <source>
        <strain evidence="4 5">KCOM 3021</strain>
    </source>
</reference>
<keyword evidence="2 3" id="KW-0546">Nucleotide metabolism</keyword>
<dbReference type="GO" id="GO:0006226">
    <property type="term" value="P:dUMP biosynthetic process"/>
    <property type="evidence" value="ECO:0007669"/>
    <property type="project" value="UniProtKB-UniRule"/>
</dbReference>
<feature type="binding site" evidence="3">
    <location>
        <position position="142"/>
    </location>
    <ligand>
        <name>dCTP</name>
        <dbReference type="ChEBI" id="CHEBI:61481"/>
    </ligand>
</feature>
<feature type="binding site" evidence="3">
    <location>
        <position position="163"/>
    </location>
    <ligand>
        <name>dCTP</name>
        <dbReference type="ChEBI" id="CHEBI:61481"/>
    </ligand>
</feature>
<dbReference type="HAMAP" id="MF_00146">
    <property type="entry name" value="dCTP_deaminase"/>
    <property type="match status" value="1"/>
</dbReference>
<feature type="binding site" evidence="3">
    <location>
        <position position="159"/>
    </location>
    <ligand>
        <name>dCTP</name>
        <dbReference type="ChEBI" id="CHEBI:61481"/>
    </ligand>
</feature>
<dbReference type="Pfam" id="PF22769">
    <property type="entry name" value="DCD"/>
    <property type="match status" value="1"/>
</dbReference>
<name>A0A3P3UBW6_9BACL</name>
<feature type="binding site" evidence="3">
    <location>
        <begin position="121"/>
        <end position="123"/>
    </location>
    <ligand>
        <name>dCTP</name>
        <dbReference type="ChEBI" id="CHEBI:61481"/>
    </ligand>
</feature>
<comment type="similarity">
    <text evidence="3">Belongs to the dCTP deaminase family.</text>
</comment>
<comment type="pathway">
    <text evidence="3">Pyrimidine metabolism; dUMP biosynthesis; dUMP from dCTP: step 1/1.</text>
</comment>
<dbReference type="GO" id="GO:0000166">
    <property type="term" value="F:nucleotide binding"/>
    <property type="evidence" value="ECO:0007669"/>
    <property type="project" value="UniProtKB-KW"/>
</dbReference>
<dbReference type="GO" id="GO:0008829">
    <property type="term" value="F:dCTP deaminase activity"/>
    <property type="evidence" value="ECO:0007669"/>
    <property type="project" value="InterPro"/>
</dbReference>